<dbReference type="PANTHER" id="PTHR30383:SF5">
    <property type="entry name" value="SGNH HYDROLASE-TYPE ESTERASE DOMAIN-CONTAINING PROTEIN"/>
    <property type="match status" value="1"/>
</dbReference>
<dbReference type="InterPro" id="IPR013830">
    <property type="entry name" value="SGNH_hydro"/>
</dbReference>
<gene>
    <name evidence="4" type="ORF">V1351_12770</name>
</gene>
<proteinExistence type="predicted"/>
<dbReference type="PROSITE" id="PS51257">
    <property type="entry name" value="PROKAR_LIPOPROTEIN"/>
    <property type="match status" value="1"/>
</dbReference>
<dbReference type="PANTHER" id="PTHR30383">
    <property type="entry name" value="THIOESTERASE 1/PROTEASE 1/LYSOPHOSPHOLIPASE L1"/>
    <property type="match status" value="1"/>
</dbReference>
<dbReference type="InterPro" id="IPR036514">
    <property type="entry name" value="SGNH_hydro_sf"/>
</dbReference>
<dbReference type="Gene3D" id="3.40.50.1110">
    <property type="entry name" value="SGNH hydrolase"/>
    <property type="match status" value="1"/>
</dbReference>
<evidence type="ECO:0000256" key="2">
    <source>
        <dbReference type="SAM" id="SignalP"/>
    </source>
</evidence>
<protein>
    <submittedName>
        <fullName evidence="4">GDSL-type esterase/lipase family protein</fullName>
    </submittedName>
</protein>
<name>A0ABZ2MFI3_9MICO</name>
<feature type="domain" description="SGNH hydrolase-type esterase" evidence="3">
    <location>
        <begin position="275"/>
        <end position="394"/>
    </location>
</feature>
<dbReference type="InterPro" id="IPR051532">
    <property type="entry name" value="Ester_Hydrolysis_Enzymes"/>
</dbReference>
<feature type="region of interest" description="Disordered" evidence="1">
    <location>
        <begin position="192"/>
        <end position="224"/>
    </location>
</feature>
<dbReference type="Pfam" id="PF13472">
    <property type="entry name" value="Lipase_GDSL_2"/>
    <property type="match status" value="1"/>
</dbReference>
<keyword evidence="5" id="KW-1185">Reference proteome</keyword>
<sequence length="420" mass="44740">MSTRTRWKAAWAAAVGLALLGVAGCAPTGPQPTSTRTFDGYPVLDPWTQAVQRAGEDAANIVVLGDSVSEGTGVTDQMDNRWVDRLQRGLRERVGTPDCPTRSAGYHGTSSVVPAEYRADSLPDPVTRGEVTPLTDVGPGGRALQLGPGASITWQVDARSVDVGYRTRPDGGTLRVEIDGVAPTPALAIPTATRSTAPSATDAEEPIPRSTGERRVWSSEGLGRGRHTVTATNASESGSAAPVTVTDLTPYRGDRDRCVHVLDASRAGVMASFIERTPTYLADSLSLDPDLLLVPLGFNDALRGVGPAEFGRVLDSLIEQTREQGYEGPVLLVGWFVPDWRDEIPPWSQYLDQMAERTEHEGVSFVDLSAVLPPVATAPDGVYLDRLHPGPRGQVLIAESLLEALAPRSDLEGTNAPRTP</sequence>
<feature type="compositionally biased region" description="Low complexity" evidence="1">
    <location>
        <begin position="192"/>
        <end position="201"/>
    </location>
</feature>
<dbReference type="EMBL" id="CP144913">
    <property type="protein sequence ID" value="WXB75814.1"/>
    <property type="molecule type" value="Genomic_DNA"/>
</dbReference>
<organism evidence="4 5">
    <name type="scientific">Janibacter alittae</name>
    <dbReference type="NCBI Taxonomy" id="3115209"/>
    <lineage>
        <taxon>Bacteria</taxon>
        <taxon>Bacillati</taxon>
        <taxon>Actinomycetota</taxon>
        <taxon>Actinomycetes</taxon>
        <taxon>Micrococcales</taxon>
        <taxon>Intrasporangiaceae</taxon>
        <taxon>Janibacter</taxon>
    </lineage>
</organism>
<keyword evidence="2" id="KW-0732">Signal</keyword>
<reference evidence="4 5" key="1">
    <citation type="submission" date="2024-02" db="EMBL/GenBank/DDBJ databases">
        <title>Janibacter sp. nov., isolated from gut of marine sandworm.</title>
        <authorList>
            <person name="Kim B."/>
            <person name="Jun M.O."/>
            <person name="Shin N.-R."/>
        </authorList>
    </citation>
    <scope>NUCLEOTIDE SEQUENCE [LARGE SCALE GENOMIC DNA]</scope>
    <source>
        <strain evidence="4 5">A1S7</strain>
    </source>
</reference>
<evidence type="ECO:0000256" key="1">
    <source>
        <dbReference type="SAM" id="MobiDB-lite"/>
    </source>
</evidence>
<dbReference type="Proteomes" id="UP001382727">
    <property type="component" value="Chromosome"/>
</dbReference>
<dbReference type="RefSeq" id="WP_338748585.1">
    <property type="nucleotide sequence ID" value="NZ_CP144913.1"/>
</dbReference>
<accession>A0ABZ2MFI3</accession>
<evidence type="ECO:0000313" key="5">
    <source>
        <dbReference type="Proteomes" id="UP001382727"/>
    </source>
</evidence>
<evidence type="ECO:0000313" key="4">
    <source>
        <dbReference type="EMBL" id="WXB75814.1"/>
    </source>
</evidence>
<feature type="chain" id="PRO_5046567550" evidence="2">
    <location>
        <begin position="29"/>
        <end position="420"/>
    </location>
</feature>
<feature type="signal peptide" evidence="2">
    <location>
        <begin position="1"/>
        <end position="28"/>
    </location>
</feature>
<dbReference type="SUPFAM" id="SSF52266">
    <property type="entry name" value="SGNH hydrolase"/>
    <property type="match status" value="1"/>
</dbReference>
<evidence type="ECO:0000259" key="3">
    <source>
        <dbReference type="Pfam" id="PF13472"/>
    </source>
</evidence>